<evidence type="ECO:0000256" key="2">
    <source>
        <dbReference type="ARBA" id="ARBA00008159"/>
    </source>
</evidence>
<dbReference type="Proteomes" id="UP000694421">
    <property type="component" value="Unplaced"/>
</dbReference>
<evidence type="ECO:0000256" key="9">
    <source>
        <dbReference type="SAM" id="Phobius"/>
    </source>
</evidence>
<protein>
    <recommendedName>
        <fullName evidence="10">Fibronectin type-III domain-containing protein</fullName>
    </recommendedName>
</protein>
<dbReference type="Pfam" id="PF21604">
    <property type="entry name" value="CRLF2_D1"/>
    <property type="match status" value="1"/>
</dbReference>
<evidence type="ECO:0000256" key="8">
    <source>
        <dbReference type="ARBA" id="ARBA00023180"/>
    </source>
</evidence>
<organism evidence="11 12">
    <name type="scientific">Salvator merianae</name>
    <name type="common">Argentine black and white tegu</name>
    <name type="synonym">Tupinambis merianae</name>
    <dbReference type="NCBI Taxonomy" id="96440"/>
    <lineage>
        <taxon>Eukaryota</taxon>
        <taxon>Metazoa</taxon>
        <taxon>Chordata</taxon>
        <taxon>Craniata</taxon>
        <taxon>Vertebrata</taxon>
        <taxon>Euteleostomi</taxon>
        <taxon>Lepidosauria</taxon>
        <taxon>Squamata</taxon>
        <taxon>Bifurcata</taxon>
        <taxon>Unidentata</taxon>
        <taxon>Episquamata</taxon>
        <taxon>Laterata</taxon>
        <taxon>Teiioidea</taxon>
        <taxon>Teiidae</taxon>
        <taxon>Salvator</taxon>
    </lineage>
</organism>
<evidence type="ECO:0000256" key="4">
    <source>
        <dbReference type="ARBA" id="ARBA00022729"/>
    </source>
</evidence>
<dbReference type="OMA" id="TAGCWLQ"/>
<dbReference type="PANTHER" id="PTHR23037">
    <property type="entry name" value="CYTOKINE RECEPTOR"/>
    <property type="match status" value="1"/>
</dbReference>
<keyword evidence="5 9" id="KW-1133">Transmembrane helix</keyword>
<keyword evidence="12" id="KW-1185">Reference proteome</keyword>
<dbReference type="InterPro" id="IPR048651">
    <property type="entry name" value="CRLF2-like_D1"/>
</dbReference>
<sequence>MSGPHPSCFASHFTSPSIRRDVPHGLLPSAGLARRKMGDSKEKRVQLLFILLFLGTGKQTVATPGMPAVECIVFNDDYLTCEWGNRLEPEANYSFYYWYEDHQHQVKECEHYLQNNMRNIGCRFGSYRPFILFHVHLNDSRGEGSFLKSSMHLNNRVKPDPPFNITFQNLSQNSLTLTWSTRYHIPKCLVHAVKYRSNKDTDWVLLSTQVSGLEANIASVDPKKLYAFTVRSKISESCATTDLWSEWASPAFWGQNASQGSTDGAEMMSFWIQSVLIPISSFLLLLLLLIVLMRMERVWLVLLPKIPNPSKKFEELFSDYQGNFSEWAGVSKEAVESFKPNYHESICLVTELLPGGGYLPMCNSAPPGKGSAHPGPLDSPD</sequence>
<keyword evidence="6 9" id="KW-0472">Membrane</keyword>
<dbReference type="Ensembl" id="ENSSMRT00000005572.1">
    <property type="protein sequence ID" value="ENSSMRP00000004718.1"/>
    <property type="gene ID" value="ENSSMRG00000003890.1"/>
</dbReference>
<evidence type="ECO:0000259" key="10">
    <source>
        <dbReference type="PROSITE" id="PS50853"/>
    </source>
</evidence>
<dbReference type="CDD" id="cd00063">
    <property type="entry name" value="FN3"/>
    <property type="match status" value="1"/>
</dbReference>
<keyword evidence="7" id="KW-0675">Receptor</keyword>
<dbReference type="AlphaFoldDB" id="A0A8D0DHN1"/>
<proteinExistence type="inferred from homology"/>
<dbReference type="InterPro" id="IPR003961">
    <property type="entry name" value="FN3_dom"/>
</dbReference>
<keyword evidence="3 9" id="KW-0812">Transmembrane</keyword>
<dbReference type="InterPro" id="IPR048648">
    <property type="entry name" value="CRLF2-like_D2"/>
</dbReference>
<dbReference type="GO" id="GO:0004896">
    <property type="term" value="F:cytokine receptor activity"/>
    <property type="evidence" value="ECO:0007669"/>
    <property type="project" value="TreeGrafter"/>
</dbReference>
<evidence type="ECO:0000256" key="3">
    <source>
        <dbReference type="ARBA" id="ARBA00022692"/>
    </source>
</evidence>
<feature type="transmembrane region" description="Helical" evidence="9">
    <location>
        <begin position="270"/>
        <end position="292"/>
    </location>
</feature>
<dbReference type="SUPFAM" id="SSF49265">
    <property type="entry name" value="Fibronectin type III"/>
    <property type="match status" value="2"/>
</dbReference>
<feature type="domain" description="Fibronectin type-III" evidence="10">
    <location>
        <begin position="161"/>
        <end position="260"/>
    </location>
</feature>
<evidence type="ECO:0000256" key="5">
    <source>
        <dbReference type="ARBA" id="ARBA00022989"/>
    </source>
</evidence>
<accession>A0A8D0DHN1</accession>
<comment type="similarity">
    <text evidence="2">Belongs to the type I cytokine receptor family. Type 5 subfamily.</text>
</comment>
<evidence type="ECO:0000256" key="6">
    <source>
        <dbReference type="ARBA" id="ARBA00023136"/>
    </source>
</evidence>
<dbReference type="SMART" id="SM00060">
    <property type="entry name" value="FN3"/>
    <property type="match status" value="1"/>
</dbReference>
<evidence type="ECO:0000313" key="12">
    <source>
        <dbReference type="Proteomes" id="UP000694421"/>
    </source>
</evidence>
<dbReference type="GO" id="GO:0009897">
    <property type="term" value="C:external side of plasma membrane"/>
    <property type="evidence" value="ECO:0007669"/>
    <property type="project" value="TreeGrafter"/>
</dbReference>
<reference evidence="11" key="1">
    <citation type="submission" date="2025-08" db="UniProtKB">
        <authorList>
            <consortium name="Ensembl"/>
        </authorList>
    </citation>
    <scope>IDENTIFICATION</scope>
</reference>
<dbReference type="Pfam" id="PF21605">
    <property type="entry name" value="CRLF2-like_D2"/>
    <property type="match status" value="1"/>
</dbReference>
<dbReference type="PANTHER" id="PTHR23037:SF47">
    <property type="entry name" value="INTERLEUKIN 2 RECEPTOR SUBUNIT GAMMA"/>
    <property type="match status" value="1"/>
</dbReference>
<keyword evidence="4" id="KW-0732">Signal</keyword>
<dbReference type="InterPro" id="IPR013783">
    <property type="entry name" value="Ig-like_fold"/>
</dbReference>
<evidence type="ECO:0000313" key="11">
    <source>
        <dbReference type="Ensembl" id="ENSSMRP00000004718.1"/>
    </source>
</evidence>
<dbReference type="GeneTree" id="ENSGT00940000164309"/>
<dbReference type="PROSITE" id="PS50853">
    <property type="entry name" value="FN3"/>
    <property type="match status" value="1"/>
</dbReference>
<name>A0A8D0DHN1_SALMN</name>
<reference evidence="11" key="2">
    <citation type="submission" date="2025-09" db="UniProtKB">
        <authorList>
            <consortium name="Ensembl"/>
        </authorList>
    </citation>
    <scope>IDENTIFICATION</scope>
</reference>
<dbReference type="InterPro" id="IPR036116">
    <property type="entry name" value="FN3_sf"/>
</dbReference>
<comment type="subcellular location">
    <subcellularLocation>
        <location evidence="1">Membrane</location>
        <topology evidence="1">Single-pass type I membrane protein</topology>
    </subcellularLocation>
</comment>
<keyword evidence="8" id="KW-0325">Glycoprotein</keyword>
<dbReference type="Gene3D" id="2.60.40.10">
    <property type="entry name" value="Immunoglobulins"/>
    <property type="match status" value="2"/>
</dbReference>
<evidence type="ECO:0000256" key="7">
    <source>
        <dbReference type="ARBA" id="ARBA00023170"/>
    </source>
</evidence>
<evidence type="ECO:0000256" key="1">
    <source>
        <dbReference type="ARBA" id="ARBA00004479"/>
    </source>
</evidence>